<evidence type="ECO:0008006" key="3">
    <source>
        <dbReference type="Google" id="ProtNLM"/>
    </source>
</evidence>
<protein>
    <recommendedName>
        <fullName evidence="3">DUF4830 domain-containing protein</fullName>
    </recommendedName>
</protein>
<accession>A0AAX2ZFZ5</accession>
<sequence length="148" mass="16928">MKKYILILFCILSTVILIIGCQTKEGTTTKYLNTFNEGQKIAKENRYSLKKDKSEYDLELDIKDDHVFSMIVSSCKEGGYDENIIEKNKNNFKISTYQLNEHSKFNDGIVTLSLIVSENNSIIGAFLNYEGYTPSITSVKFTENLIKK</sequence>
<organism evidence="1 2">
    <name type="scientific">Terrisporobacter hibernicus</name>
    <dbReference type="NCBI Taxonomy" id="2813371"/>
    <lineage>
        <taxon>Bacteria</taxon>
        <taxon>Bacillati</taxon>
        <taxon>Bacillota</taxon>
        <taxon>Clostridia</taxon>
        <taxon>Peptostreptococcales</taxon>
        <taxon>Peptostreptococcaceae</taxon>
        <taxon>Terrisporobacter</taxon>
    </lineage>
</organism>
<proteinExistence type="predicted"/>
<dbReference type="PROSITE" id="PS51257">
    <property type="entry name" value="PROKAR_LIPOPROTEIN"/>
    <property type="match status" value="1"/>
</dbReference>
<dbReference type="AlphaFoldDB" id="A0AAX2ZFZ5"/>
<dbReference type="EMBL" id="CP081135">
    <property type="protein sequence ID" value="UEL47280.1"/>
    <property type="molecule type" value="Genomic_DNA"/>
</dbReference>
<dbReference type="KEGG" id="tem:JW646_16855"/>
<reference evidence="1 2" key="1">
    <citation type="journal article" date="2023" name="Int. J. Syst. Evol. Microbiol.">
        <title>Terrisporobacter hibernicus sp. nov., isolated from bovine faeces in Northern Ireland.</title>
        <authorList>
            <person name="Mitchell M."/>
            <person name="Nguyen S.V."/>
            <person name="Connor M."/>
            <person name="Fairley D.J."/>
            <person name="Donoghue O."/>
            <person name="Marshall H."/>
            <person name="Koolman L."/>
            <person name="McMullan G."/>
            <person name="Schaffer K.E."/>
            <person name="McGrath J.W."/>
            <person name="Fanning S."/>
        </authorList>
    </citation>
    <scope>NUCLEOTIDE SEQUENCE [LARGE SCALE GENOMIC DNA]</scope>
    <source>
        <strain evidence="1 2">MCA3</strain>
    </source>
</reference>
<evidence type="ECO:0000313" key="1">
    <source>
        <dbReference type="EMBL" id="UEL47280.1"/>
    </source>
</evidence>
<name>A0AAX2ZFZ5_9FIRM</name>
<dbReference type="RefSeq" id="WP_228415741.1">
    <property type="nucleotide sequence ID" value="NZ_CP081135.1"/>
</dbReference>
<keyword evidence="2" id="KW-1185">Reference proteome</keyword>
<dbReference type="Proteomes" id="UP001198983">
    <property type="component" value="Chromosome"/>
</dbReference>
<gene>
    <name evidence="1" type="ORF">JW646_16855</name>
</gene>
<evidence type="ECO:0000313" key="2">
    <source>
        <dbReference type="Proteomes" id="UP001198983"/>
    </source>
</evidence>